<evidence type="ECO:0000256" key="6">
    <source>
        <dbReference type="ARBA" id="ARBA00023136"/>
    </source>
</evidence>
<evidence type="ECO:0000256" key="4">
    <source>
        <dbReference type="ARBA" id="ARBA00022692"/>
    </source>
</evidence>
<dbReference type="EMBL" id="FPBT01000004">
    <property type="protein sequence ID" value="SFU42818.1"/>
    <property type="molecule type" value="Genomic_DNA"/>
</dbReference>
<dbReference type="AlphaFoldDB" id="A0A1I7G2Z6"/>
<keyword evidence="10" id="KW-1185">Reference proteome</keyword>
<comment type="subcellular location">
    <subcellularLocation>
        <location evidence="1 7">Cell membrane</location>
        <topology evidence="1 7">Multi-pass membrane protein</topology>
    </subcellularLocation>
</comment>
<comment type="similarity">
    <text evidence="7">Belongs to the binding-protein-dependent transport system permease family.</text>
</comment>
<protein>
    <submittedName>
        <fullName evidence="9">Putative hydroxymethylpyrimidine transport system permease protein</fullName>
    </submittedName>
</protein>
<evidence type="ECO:0000313" key="9">
    <source>
        <dbReference type="EMBL" id="SFU42818.1"/>
    </source>
</evidence>
<accession>A0A1I7G2Z6</accession>
<evidence type="ECO:0000313" key="10">
    <source>
        <dbReference type="Proteomes" id="UP000198817"/>
    </source>
</evidence>
<dbReference type="STRING" id="155865.SAMN05216515_1046"/>
<dbReference type="RefSeq" id="WP_090162173.1">
    <property type="nucleotide sequence ID" value="NZ_CACVNK010000016.1"/>
</dbReference>
<dbReference type="GO" id="GO:0005886">
    <property type="term" value="C:plasma membrane"/>
    <property type="evidence" value="ECO:0007669"/>
    <property type="project" value="UniProtKB-SubCell"/>
</dbReference>
<feature type="transmembrane region" description="Helical" evidence="7">
    <location>
        <begin position="63"/>
        <end position="85"/>
    </location>
</feature>
<dbReference type="GeneID" id="78353968"/>
<feature type="transmembrane region" description="Helical" evidence="7">
    <location>
        <begin position="219"/>
        <end position="240"/>
    </location>
</feature>
<feature type="domain" description="ABC transmembrane type-1" evidence="8">
    <location>
        <begin position="57"/>
        <end position="237"/>
    </location>
</feature>
<keyword evidence="3" id="KW-1003">Cell membrane</keyword>
<dbReference type="PROSITE" id="PS50928">
    <property type="entry name" value="ABC_TM1"/>
    <property type="match status" value="1"/>
</dbReference>
<evidence type="ECO:0000256" key="3">
    <source>
        <dbReference type="ARBA" id="ARBA00022475"/>
    </source>
</evidence>
<evidence type="ECO:0000256" key="5">
    <source>
        <dbReference type="ARBA" id="ARBA00022989"/>
    </source>
</evidence>
<dbReference type="SUPFAM" id="SSF161098">
    <property type="entry name" value="MetI-like"/>
    <property type="match status" value="1"/>
</dbReference>
<name>A0A1I7G2Z6_9FIRM</name>
<dbReference type="OrthoDB" id="9804353at2"/>
<dbReference type="CDD" id="cd06261">
    <property type="entry name" value="TM_PBP2"/>
    <property type="match status" value="1"/>
</dbReference>
<dbReference type="GO" id="GO:0055085">
    <property type="term" value="P:transmembrane transport"/>
    <property type="evidence" value="ECO:0007669"/>
    <property type="project" value="InterPro"/>
</dbReference>
<gene>
    <name evidence="9" type="ORF">SAMN05216508_104125</name>
</gene>
<organism evidence="9 10">
    <name type="scientific">Eubacterium pyruvativorans</name>
    <dbReference type="NCBI Taxonomy" id="155865"/>
    <lineage>
        <taxon>Bacteria</taxon>
        <taxon>Bacillati</taxon>
        <taxon>Bacillota</taxon>
        <taxon>Clostridia</taxon>
        <taxon>Eubacteriales</taxon>
        <taxon>Eubacteriaceae</taxon>
        <taxon>Eubacterium</taxon>
    </lineage>
</organism>
<keyword evidence="4 7" id="KW-0812">Transmembrane</keyword>
<keyword evidence="6 7" id="KW-0472">Membrane</keyword>
<reference evidence="9 10" key="1">
    <citation type="submission" date="2016-10" db="EMBL/GenBank/DDBJ databases">
        <authorList>
            <person name="de Groot N.N."/>
        </authorList>
    </citation>
    <scope>NUCLEOTIDE SEQUENCE [LARGE SCALE GENOMIC DNA]</scope>
    <source>
        <strain evidence="9 10">KHGC13</strain>
    </source>
</reference>
<dbReference type="InterPro" id="IPR035906">
    <property type="entry name" value="MetI-like_sf"/>
</dbReference>
<dbReference type="Proteomes" id="UP000198817">
    <property type="component" value="Unassembled WGS sequence"/>
</dbReference>
<sequence>MRGKTVRKLSAWLFGAALIALWEIAAVSVDRVYLLPGPADVIRSLLLNRKEIFLVHLPATMEVVAVGGALSILVGALFAVMMDLFGPVRKALYPLLTLSQAIPVMCLAPVFVLWFGYTTAMRVVVVILTNFFPVTINLYDGLRSARPERMELMKTWGATKGQIFRLLRFPSSLPYLFTALRIAVPWSVIAAAVAEWLGAPAGLGFYSRYCMMDMDAPGLLAPLLVLTVIALLLNGILKVLERRIVSWRGQ</sequence>
<dbReference type="Pfam" id="PF00528">
    <property type="entry name" value="BPD_transp_1"/>
    <property type="match status" value="1"/>
</dbReference>
<feature type="transmembrane region" description="Helical" evidence="7">
    <location>
        <begin position="175"/>
        <end position="199"/>
    </location>
</feature>
<feature type="transmembrane region" description="Helical" evidence="7">
    <location>
        <begin position="92"/>
        <end position="114"/>
    </location>
</feature>
<evidence type="ECO:0000256" key="2">
    <source>
        <dbReference type="ARBA" id="ARBA00022448"/>
    </source>
</evidence>
<dbReference type="InterPro" id="IPR000515">
    <property type="entry name" value="MetI-like"/>
</dbReference>
<evidence type="ECO:0000256" key="7">
    <source>
        <dbReference type="RuleBase" id="RU363032"/>
    </source>
</evidence>
<keyword evidence="2 7" id="KW-0813">Transport</keyword>
<dbReference type="PANTHER" id="PTHR30151:SF20">
    <property type="entry name" value="ABC TRANSPORTER PERMEASE PROTEIN HI_0355-RELATED"/>
    <property type="match status" value="1"/>
</dbReference>
<evidence type="ECO:0000256" key="1">
    <source>
        <dbReference type="ARBA" id="ARBA00004651"/>
    </source>
</evidence>
<dbReference type="PANTHER" id="PTHR30151">
    <property type="entry name" value="ALKANE SULFONATE ABC TRANSPORTER-RELATED, MEMBRANE SUBUNIT"/>
    <property type="match status" value="1"/>
</dbReference>
<dbReference type="Gene3D" id="1.10.3720.10">
    <property type="entry name" value="MetI-like"/>
    <property type="match status" value="1"/>
</dbReference>
<proteinExistence type="inferred from homology"/>
<keyword evidence="5 7" id="KW-1133">Transmembrane helix</keyword>
<evidence type="ECO:0000259" key="8">
    <source>
        <dbReference type="PROSITE" id="PS50928"/>
    </source>
</evidence>
<feature type="transmembrane region" description="Helical" evidence="7">
    <location>
        <begin position="120"/>
        <end position="139"/>
    </location>
</feature>